<dbReference type="GO" id="GO:0051726">
    <property type="term" value="P:regulation of cell cycle"/>
    <property type="evidence" value="ECO:0007669"/>
    <property type="project" value="TreeGrafter"/>
</dbReference>
<feature type="compositionally biased region" description="Low complexity" evidence="2">
    <location>
        <begin position="422"/>
        <end position="434"/>
    </location>
</feature>
<protein>
    <submittedName>
        <fullName evidence="3">Hamartin</fullName>
    </submittedName>
</protein>
<organism evidence="3 4">
    <name type="scientific">Desmophyllum pertusum</name>
    <dbReference type="NCBI Taxonomy" id="174260"/>
    <lineage>
        <taxon>Eukaryota</taxon>
        <taxon>Metazoa</taxon>
        <taxon>Cnidaria</taxon>
        <taxon>Anthozoa</taxon>
        <taxon>Hexacorallia</taxon>
        <taxon>Scleractinia</taxon>
        <taxon>Caryophylliina</taxon>
        <taxon>Caryophylliidae</taxon>
        <taxon>Desmophyllum</taxon>
    </lineage>
</organism>
<dbReference type="Pfam" id="PF04388">
    <property type="entry name" value="Hamartin"/>
    <property type="match status" value="1"/>
</dbReference>
<dbReference type="OrthoDB" id="6022054at2759"/>
<sequence length="1079" mass="120654">MNAATESLALPSQGEFSLFDLDADNIKTVEKTKARIHENLHSSRDPGLLNAMVEYYLKTHSLACLQILSSIHEARAQALFEKMNECLRHLPTRLDTLTLLGHVVRKQPSWLYKIIKTSLFESLLKCMKGDTDVVVLTSGILTITTLLPLAPASIGHCLQDLFDIFSRLSSFRARRQGNAPEVYLVHLHVAVYMFFHRLYAMYPNNFLAYLKALHSEPSKQSLFQNTIKPMMEHVRFHPCVVTETVQSETEKHRWRQKEPHDIVIECMKLSLDPIDRIQEKGSFMSSWTSKQNCQELFADKSISSILTTSCDSQGPETNRLKERRMSDSATQTGKSLQSGDSGTDSCSLPVISSDEITAGWSPSDVCRLSTPPSSQMSPSTSNPDLLSSFNIQSHCSTPGVMYTPGQSPTTSLGGDIAYHGYSSSPSVSGSRGKSGMSGWTHSGRGTPVRGGKAASHEGQLTRALYSVLAQHSSESAPAAIGGHQTSTPKEPIKCEKDQKEGTTHDGHNSLTFPSSSALSTFQVQEEEMKENFTRTSEVQFDSGNFNISPKEEYRDFSREEDFALEISECKSVDSHEDVISSDFLSDSLTPVGGQSLDAITLSNTPSDSMNISVDDGTSTEAEETGMSQPSYDSDSSLPSKELHEQPASTELDKEHKLLEVNKSGTSLASDETSSDLSKFHSGTPAVQQNHHPLHTCDLIAAFPQLLPLFRSEQEHSGNSSMADGEDTASSRLQQQLCGASPVEILDNYLKTGNSVHYGELSRIPLVSQVGTVWTHFGGEPPVDEVEILRGQVKLLHNQLLFERHKCDLHAIRNRRLIGKTFKAAQYQEELQATKDQLRLQEDKMRELTDALNKQVEENRKFKEITSIWDHQQRMQLRNLLNENAQLKYNQKELLEKLEAQHKDFDTKQTEVHQLRARIFTLENELDRLKGEVSEKDQLSEQVNHLVKELLIMGELNQQQKDTIQKLTLAEGQNPESNMQLHGCHRELGVAKQTVKKQKAELEAAMSRLADMETLVSSKDIEIRDLKKFTEGLKGTYVGKMQSLEEKYNAQKKITQALESYILDLESSVEHKKDKMEHIS</sequence>
<dbReference type="AlphaFoldDB" id="A0A9W9YRS0"/>
<dbReference type="InterPro" id="IPR007483">
    <property type="entry name" value="Hamartin"/>
</dbReference>
<dbReference type="SUPFAM" id="SSF48371">
    <property type="entry name" value="ARM repeat"/>
    <property type="match status" value="1"/>
</dbReference>
<evidence type="ECO:0000256" key="2">
    <source>
        <dbReference type="SAM" id="MobiDB-lite"/>
    </source>
</evidence>
<keyword evidence="1" id="KW-0175">Coiled coil</keyword>
<feature type="region of interest" description="Disordered" evidence="2">
    <location>
        <begin position="308"/>
        <end position="348"/>
    </location>
</feature>
<dbReference type="Proteomes" id="UP001163046">
    <property type="component" value="Unassembled WGS sequence"/>
</dbReference>
<dbReference type="GO" id="GO:0032007">
    <property type="term" value="P:negative regulation of TOR signaling"/>
    <property type="evidence" value="ECO:0007669"/>
    <property type="project" value="TreeGrafter"/>
</dbReference>
<feature type="compositionally biased region" description="Low complexity" evidence="2">
    <location>
        <begin position="369"/>
        <end position="382"/>
    </location>
</feature>
<feature type="compositionally biased region" description="Basic and acidic residues" evidence="2">
    <location>
        <begin position="640"/>
        <end position="659"/>
    </location>
</feature>
<keyword evidence="4" id="KW-1185">Reference proteome</keyword>
<dbReference type="PANTHER" id="PTHR15154">
    <property type="entry name" value="HAMARTIN"/>
    <property type="match status" value="1"/>
</dbReference>
<feature type="region of interest" description="Disordered" evidence="2">
    <location>
        <begin position="474"/>
        <end position="514"/>
    </location>
</feature>
<feature type="region of interest" description="Disordered" evidence="2">
    <location>
        <begin position="361"/>
        <end position="382"/>
    </location>
</feature>
<evidence type="ECO:0000256" key="1">
    <source>
        <dbReference type="SAM" id="Coils"/>
    </source>
</evidence>
<feature type="compositionally biased region" description="Polar residues" evidence="2">
    <location>
        <begin position="662"/>
        <end position="676"/>
    </location>
</feature>
<dbReference type="GO" id="GO:0008285">
    <property type="term" value="P:negative regulation of cell population proliferation"/>
    <property type="evidence" value="ECO:0007669"/>
    <property type="project" value="TreeGrafter"/>
</dbReference>
<evidence type="ECO:0000313" key="3">
    <source>
        <dbReference type="EMBL" id="KAJ7360349.1"/>
    </source>
</evidence>
<reference evidence="3" key="1">
    <citation type="submission" date="2023-01" db="EMBL/GenBank/DDBJ databases">
        <title>Genome assembly of the deep-sea coral Lophelia pertusa.</title>
        <authorList>
            <person name="Herrera S."/>
            <person name="Cordes E."/>
        </authorList>
    </citation>
    <scope>NUCLEOTIDE SEQUENCE</scope>
    <source>
        <strain evidence="3">USNM1676648</strain>
        <tissue evidence="3">Polyp</tissue>
    </source>
</reference>
<dbReference type="PANTHER" id="PTHR15154:SF2">
    <property type="entry name" value="HAMARTIN"/>
    <property type="match status" value="1"/>
</dbReference>
<feature type="compositionally biased region" description="Polar residues" evidence="2">
    <location>
        <begin position="716"/>
        <end position="732"/>
    </location>
</feature>
<feature type="region of interest" description="Disordered" evidence="2">
    <location>
        <begin position="598"/>
        <end position="686"/>
    </location>
</feature>
<dbReference type="GO" id="GO:0033596">
    <property type="term" value="C:TSC1-TSC2 complex"/>
    <property type="evidence" value="ECO:0007669"/>
    <property type="project" value="TreeGrafter"/>
</dbReference>
<feature type="coiled-coil region" evidence="1">
    <location>
        <begin position="823"/>
        <end position="941"/>
    </location>
</feature>
<gene>
    <name evidence="3" type="primary">TSC1</name>
    <name evidence="3" type="ORF">OS493_016981</name>
</gene>
<feature type="compositionally biased region" description="Basic and acidic residues" evidence="2">
    <location>
        <begin position="490"/>
        <end position="507"/>
    </location>
</feature>
<feature type="compositionally biased region" description="Polar residues" evidence="2">
    <location>
        <begin position="327"/>
        <end position="346"/>
    </location>
</feature>
<dbReference type="EMBL" id="MU827310">
    <property type="protein sequence ID" value="KAJ7360349.1"/>
    <property type="molecule type" value="Genomic_DNA"/>
</dbReference>
<feature type="region of interest" description="Disordered" evidence="2">
    <location>
        <begin position="422"/>
        <end position="457"/>
    </location>
</feature>
<dbReference type="InterPro" id="IPR016024">
    <property type="entry name" value="ARM-type_fold"/>
</dbReference>
<feature type="region of interest" description="Disordered" evidence="2">
    <location>
        <begin position="713"/>
        <end position="732"/>
    </location>
</feature>
<proteinExistence type="predicted"/>
<evidence type="ECO:0000313" key="4">
    <source>
        <dbReference type="Proteomes" id="UP001163046"/>
    </source>
</evidence>
<accession>A0A9W9YRS0</accession>
<comment type="caution">
    <text evidence="3">The sequence shown here is derived from an EMBL/GenBank/DDBJ whole genome shotgun (WGS) entry which is preliminary data.</text>
</comment>
<name>A0A9W9YRS0_9CNID</name>
<feature type="compositionally biased region" description="Polar residues" evidence="2">
    <location>
        <begin position="600"/>
        <end position="638"/>
    </location>
</feature>